<dbReference type="EMBL" id="JAVREQ010000001">
    <property type="protein sequence ID" value="MDT0377231.1"/>
    <property type="molecule type" value="Genomic_DNA"/>
</dbReference>
<name>A0ABU2NJQ7_9ACTN</name>
<feature type="region of interest" description="Disordered" evidence="1">
    <location>
        <begin position="317"/>
        <end position="337"/>
    </location>
</feature>
<comment type="caution">
    <text evidence="2">The sequence shown here is derived from an EMBL/GenBank/DDBJ whole genome shotgun (WGS) entry which is preliminary data.</text>
</comment>
<proteinExistence type="predicted"/>
<organism evidence="2 3">
    <name type="scientific">Streptomyces hazeniae</name>
    <dbReference type="NCBI Taxonomy" id="3075538"/>
    <lineage>
        <taxon>Bacteria</taxon>
        <taxon>Bacillati</taxon>
        <taxon>Actinomycetota</taxon>
        <taxon>Actinomycetes</taxon>
        <taxon>Kitasatosporales</taxon>
        <taxon>Streptomycetaceae</taxon>
        <taxon>Streptomyces</taxon>
    </lineage>
</organism>
<keyword evidence="3" id="KW-1185">Reference proteome</keyword>
<protein>
    <submittedName>
        <fullName evidence="2">Uncharacterized protein</fullName>
    </submittedName>
</protein>
<evidence type="ECO:0000313" key="3">
    <source>
        <dbReference type="Proteomes" id="UP001183414"/>
    </source>
</evidence>
<feature type="compositionally biased region" description="Basic and acidic residues" evidence="1">
    <location>
        <begin position="324"/>
        <end position="337"/>
    </location>
</feature>
<gene>
    <name evidence="2" type="ORF">RM572_00375</name>
</gene>
<dbReference type="RefSeq" id="WP_311671236.1">
    <property type="nucleotide sequence ID" value="NZ_JAVREQ010000001.1"/>
</dbReference>
<reference evidence="3" key="1">
    <citation type="submission" date="2023-07" db="EMBL/GenBank/DDBJ databases">
        <title>30 novel species of actinomycetes from the DSMZ collection.</title>
        <authorList>
            <person name="Nouioui I."/>
        </authorList>
    </citation>
    <scope>NUCLEOTIDE SEQUENCE [LARGE SCALE GENOMIC DNA]</scope>
    <source>
        <strain evidence="3">DSM 42041</strain>
    </source>
</reference>
<accession>A0ABU2NJQ7</accession>
<dbReference type="Proteomes" id="UP001183414">
    <property type="component" value="Unassembled WGS sequence"/>
</dbReference>
<sequence length="354" mass="37952">MPVSRPTYVTREEVARELDYHETPMSNARVDRAISTASRTVEGRLHRVFYPQQDTRSFNWPNRQRARPWRLWLDDNELISITTLSSGGETIAAGDYFLEPNTSGPPFNLVEIDLASSAAFGGGDTHQQSITITGLFGYHDEETALGVTGEALDAAETAVDVDAETSAEVGVGSILRVEEERLLVTGRAQLDTGQTLANGAGLDDVASDVSVSVQDGGAFAVDEVLLLDSERLLITDIAANTLTVKRGWDGTVLTTHTQGAGIFAQRTLTVQRGALGTTAAAHALGAQVWRWDPPAPVKELALAEALNHLLQGGSGYARTVGSGDNERESSGRGLGDLRKTVKISHGRKARHRGV</sequence>
<evidence type="ECO:0000256" key="1">
    <source>
        <dbReference type="SAM" id="MobiDB-lite"/>
    </source>
</evidence>
<evidence type="ECO:0000313" key="2">
    <source>
        <dbReference type="EMBL" id="MDT0377231.1"/>
    </source>
</evidence>